<keyword evidence="3" id="KW-1185">Reference proteome</keyword>
<feature type="compositionally biased region" description="Polar residues" evidence="1">
    <location>
        <begin position="13"/>
        <end position="22"/>
    </location>
</feature>
<proteinExistence type="predicted"/>
<dbReference type="EMBL" id="QZWG01000011">
    <property type="protein sequence ID" value="RZB79401.1"/>
    <property type="molecule type" value="Genomic_DNA"/>
</dbReference>
<organism evidence="2 3">
    <name type="scientific">Glycine soja</name>
    <name type="common">Wild soybean</name>
    <dbReference type="NCBI Taxonomy" id="3848"/>
    <lineage>
        <taxon>Eukaryota</taxon>
        <taxon>Viridiplantae</taxon>
        <taxon>Streptophyta</taxon>
        <taxon>Embryophyta</taxon>
        <taxon>Tracheophyta</taxon>
        <taxon>Spermatophyta</taxon>
        <taxon>Magnoliopsida</taxon>
        <taxon>eudicotyledons</taxon>
        <taxon>Gunneridae</taxon>
        <taxon>Pentapetalae</taxon>
        <taxon>rosids</taxon>
        <taxon>fabids</taxon>
        <taxon>Fabales</taxon>
        <taxon>Fabaceae</taxon>
        <taxon>Papilionoideae</taxon>
        <taxon>50 kb inversion clade</taxon>
        <taxon>NPAAA clade</taxon>
        <taxon>indigoferoid/millettioid clade</taxon>
        <taxon>Phaseoleae</taxon>
        <taxon>Glycine</taxon>
        <taxon>Glycine subgen. Soja</taxon>
    </lineage>
</organism>
<reference evidence="2 3" key="1">
    <citation type="submission" date="2018-09" db="EMBL/GenBank/DDBJ databases">
        <title>A high-quality reference genome of wild soybean provides a powerful tool to mine soybean genomes.</title>
        <authorList>
            <person name="Xie M."/>
            <person name="Chung C.Y.L."/>
            <person name="Li M.-W."/>
            <person name="Wong F.-L."/>
            <person name="Chan T.-F."/>
            <person name="Lam H.-M."/>
        </authorList>
    </citation>
    <scope>NUCLEOTIDE SEQUENCE [LARGE SCALE GENOMIC DNA]</scope>
    <source>
        <strain evidence="3">cv. W05</strain>
        <tissue evidence="2">Hypocotyl of etiolated seedlings</tissue>
    </source>
</reference>
<sequence>MTSKNSLVEEIESSQGDLTQPSGIPRRTIPTSLVNPHRLNLTHPSKYVPRFRCIIQHKEHIKLV</sequence>
<evidence type="ECO:0000256" key="1">
    <source>
        <dbReference type="SAM" id="MobiDB-lite"/>
    </source>
</evidence>
<gene>
    <name evidence="2" type="ORF">D0Y65_029607</name>
</gene>
<comment type="caution">
    <text evidence="2">The sequence shown here is derived from an EMBL/GenBank/DDBJ whole genome shotgun (WGS) entry which is preliminary data.</text>
</comment>
<feature type="region of interest" description="Disordered" evidence="1">
    <location>
        <begin position="1"/>
        <end position="31"/>
    </location>
</feature>
<evidence type="ECO:0000313" key="2">
    <source>
        <dbReference type="EMBL" id="RZB79401.1"/>
    </source>
</evidence>
<evidence type="ECO:0000313" key="3">
    <source>
        <dbReference type="Proteomes" id="UP000289340"/>
    </source>
</evidence>
<protein>
    <submittedName>
        <fullName evidence="2">Uncharacterized protein</fullName>
    </submittedName>
</protein>
<name>A0A445HZY4_GLYSO</name>
<dbReference type="AlphaFoldDB" id="A0A445HZY4"/>
<accession>A0A445HZY4</accession>
<dbReference type="Proteomes" id="UP000289340">
    <property type="component" value="Chromosome 11"/>
</dbReference>